<proteinExistence type="predicted"/>
<dbReference type="InterPro" id="IPR004360">
    <property type="entry name" value="Glyas_Fos-R_dOase_dom"/>
</dbReference>
<dbReference type="Gene3D" id="3.30.720.110">
    <property type="match status" value="1"/>
</dbReference>
<dbReference type="PANTHER" id="PTHR34109">
    <property type="entry name" value="BNAUNNG04460D PROTEIN-RELATED"/>
    <property type="match status" value="1"/>
</dbReference>
<reference evidence="2" key="1">
    <citation type="journal article" date="2014" name="Int. J. Syst. Evol. Microbiol.">
        <title>Complete genome sequence of Corynebacterium casei LMG S-19264T (=DSM 44701T), isolated from a smear-ripened cheese.</title>
        <authorList>
            <consortium name="US DOE Joint Genome Institute (JGI-PGF)"/>
            <person name="Walter F."/>
            <person name="Albersmeier A."/>
            <person name="Kalinowski J."/>
            <person name="Ruckert C."/>
        </authorList>
    </citation>
    <scope>NUCLEOTIDE SEQUENCE</scope>
    <source>
        <strain evidence="2">CGMCC 4.5737</strain>
    </source>
</reference>
<organism evidence="2 3">
    <name type="scientific">Longimycelium tulufanense</name>
    <dbReference type="NCBI Taxonomy" id="907463"/>
    <lineage>
        <taxon>Bacteria</taxon>
        <taxon>Bacillati</taxon>
        <taxon>Actinomycetota</taxon>
        <taxon>Actinomycetes</taxon>
        <taxon>Pseudonocardiales</taxon>
        <taxon>Pseudonocardiaceae</taxon>
        <taxon>Longimycelium</taxon>
    </lineage>
</organism>
<dbReference type="Gene3D" id="3.30.720.120">
    <property type="match status" value="1"/>
</dbReference>
<comment type="caution">
    <text evidence="2">The sequence shown here is derived from an EMBL/GenBank/DDBJ whole genome shotgun (WGS) entry which is preliminary data.</text>
</comment>
<evidence type="ECO:0000259" key="1">
    <source>
        <dbReference type="PROSITE" id="PS51819"/>
    </source>
</evidence>
<dbReference type="PROSITE" id="PS51819">
    <property type="entry name" value="VOC"/>
    <property type="match status" value="1"/>
</dbReference>
<dbReference type="PANTHER" id="PTHR34109:SF1">
    <property type="entry name" value="VOC DOMAIN-CONTAINING PROTEIN"/>
    <property type="match status" value="1"/>
</dbReference>
<evidence type="ECO:0000313" key="3">
    <source>
        <dbReference type="Proteomes" id="UP000637578"/>
    </source>
</evidence>
<dbReference type="InterPro" id="IPR029068">
    <property type="entry name" value="Glyas_Bleomycin-R_OHBP_Dase"/>
</dbReference>
<keyword evidence="3" id="KW-1185">Reference proteome</keyword>
<accession>A0A8J3FU65</accession>
<feature type="domain" description="VOC" evidence="1">
    <location>
        <begin position="11"/>
        <end position="132"/>
    </location>
</feature>
<dbReference type="EMBL" id="BMMK01000003">
    <property type="protein sequence ID" value="GGM40825.1"/>
    <property type="molecule type" value="Genomic_DNA"/>
</dbReference>
<protein>
    <recommendedName>
        <fullName evidence="1">VOC domain-containing protein</fullName>
    </recommendedName>
</protein>
<dbReference type="Pfam" id="PF00903">
    <property type="entry name" value="Glyoxalase"/>
    <property type="match status" value="1"/>
</dbReference>
<gene>
    <name evidence="2" type="ORF">GCM10012275_09710</name>
</gene>
<dbReference type="Proteomes" id="UP000637578">
    <property type="component" value="Unassembled WGS sequence"/>
</dbReference>
<sequence length="140" mass="14746">MVMSSAPTGTPTIYPTLLYRDVRAAIQQLTEAFGFTRAAVYEGDDGTVGYAELSYGDGTVMLSPKATGGMADDMTSGAGATVLCVLVEDADAHFQQAQRAGAEILRPPAEQHGSRSYTARDVDGNIWTFGTYAPGANRST</sequence>
<dbReference type="RefSeq" id="WP_189054350.1">
    <property type="nucleotide sequence ID" value="NZ_BMMK01000003.1"/>
</dbReference>
<dbReference type="SUPFAM" id="SSF54593">
    <property type="entry name" value="Glyoxalase/Bleomycin resistance protein/Dihydroxybiphenyl dioxygenase"/>
    <property type="match status" value="1"/>
</dbReference>
<reference evidence="2" key="2">
    <citation type="submission" date="2020-09" db="EMBL/GenBank/DDBJ databases">
        <authorList>
            <person name="Sun Q."/>
            <person name="Zhou Y."/>
        </authorList>
    </citation>
    <scope>NUCLEOTIDE SEQUENCE</scope>
    <source>
        <strain evidence="2">CGMCC 4.5737</strain>
    </source>
</reference>
<dbReference type="InterPro" id="IPR037523">
    <property type="entry name" value="VOC_core"/>
</dbReference>
<name>A0A8J3FU65_9PSEU</name>
<evidence type="ECO:0000313" key="2">
    <source>
        <dbReference type="EMBL" id="GGM40825.1"/>
    </source>
</evidence>
<dbReference type="AlphaFoldDB" id="A0A8J3FU65"/>